<sequence>MTAADPADLKLAAALMPGRTRLLARGATCTVYTDGVQVVRLSDPNPGKAARFRVDAQVRRKLRELGIPTPRTSELGHLPDGRAYSVEGLVKGDDLPPSPRGWQQLSGAIRALHTLKFSGYGLLEDREDILNGSQSNAEDGFRSRLEQAWPFHAGTLQAQPLIWLEKELHDPLQALEGELHALAHLPVCVCHTDLHLNQWVWRGGELAAFLDFGDASIGPPAWDWASLAYFHGWEPAARLAGEPLGREVALFGLLLAFHRASRAVILNRPGRKVEAVAFARSCLERLSTPGG</sequence>
<name>A0ABV8A5B4_9DEIO</name>
<dbReference type="InterPro" id="IPR051678">
    <property type="entry name" value="AGP_Transferase"/>
</dbReference>
<dbReference type="InterPro" id="IPR002575">
    <property type="entry name" value="Aminoglycoside_PTrfase"/>
</dbReference>
<dbReference type="EMBL" id="JBHRZF010000080">
    <property type="protein sequence ID" value="MFC3860556.1"/>
    <property type="molecule type" value="Genomic_DNA"/>
</dbReference>
<dbReference type="InterPro" id="IPR011009">
    <property type="entry name" value="Kinase-like_dom_sf"/>
</dbReference>
<dbReference type="PANTHER" id="PTHR21310">
    <property type="entry name" value="AMINOGLYCOSIDE PHOSPHOTRANSFERASE-RELATED-RELATED"/>
    <property type="match status" value="1"/>
</dbReference>
<comment type="caution">
    <text evidence="2">The sequence shown here is derived from an EMBL/GenBank/DDBJ whole genome shotgun (WGS) entry which is preliminary data.</text>
</comment>
<accession>A0ABV8A5B4</accession>
<dbReference type="Proteomes" id="UP001595748">
    <property type="component" value="Unassembled WGS sequence"/>
</dbReference>
<dbReference type="Gene3D" id="3.90.1200.10">
    <property type="match status" value="1"/>
</dbReference>
<dbReference type="Pfam" id="PF01636">
    <property type="entry name" value="APH"/>
    <property type="match status" value="1"/>
</dbReference>
<feature type="domain" description="Aminoglycoside phosphotransferase" evidence="1">
    <location>
        <begin position="38"/>
        <end position="238"/>
    </location>
</feature>
<gene>
    <name evidence="2" type="ORF">ACFOPQ_07235</name>
</gene>
<proteinExistence type="predicted"/>
<keyword evidence="3" id="KW-1185">Reference proteome</keyword>
<organism evidence="2 3">
    <name type="scientific">Deinococcus antarcticus</name>
    <dbReference type="NCBI Taxonomy" id="1298767"/>
    <lineage>
        <taxon>Bacteria</taxon>
        <taxon>Thermotogati</taxon>
        <taxon>Deinococcota</taxon>
        <taxon>Deinococci</taxon>
        <taxon>Deinococcales</taxon>
        <taxon>Deinococcaceae</taxon>
        <taxon>Deinococcus</taxon>
    </lineage>
</organism>
<evidence type="ECO:0000259" key="1">
    <source>
        <dbReference type="Pfam" id="PF01636"/>
    </source>
</evidence>
<evidence type="ECO:0000313" key="3">
    <source>
        <dbReference type="Proteomes" id="UP001595748"/>
    </source>
</evidence>
<reference evidence="3" key="1">
    <citation type="journal article" date="2019" name="Int. J. Syst. Evol. Microbiol.">
        <title>The Global Catalogue of Microorganisms (GCM) 10K type strain sequencing project: providing services to taxonomists for standard genome sequencing and annotation.</title>
        <authorList>
            <consortium name="The Broad Institute Genomics Platform"/>
            <consortium name="The Broad Institute Genome Sequencing Center for Infectious Disease"/>
            <person name="Wu L."/>
            <person name="Ma J."/>
        </authorList>
    </citation>
    <scope>NUCLEOTIDE SEQUENCE [LARGE SCALE GENOMIC DNA]</scope>
    <source>
        <strain evidence="3">CCTCC AB 2013263</strain>
    </source>
</reference>
<evidence type="ECO:0000313" key="2">
    <source>
        <dbReference type="EMBL" id="MFC3860556.1"/>
    </source>
</evidence>
<dbReference type="RefSeq" id="WP_380076696.1">
    <property type="nucleotide sequence ID" value="NZ_JBHRZF010000080.1"/>
</dbReference>
<dbReference type="SUPFAM" id="SSF56112">
    <property type="entry name" value="Protein kinase-like (PK-like)"/>
    <property type="match status" value="1"/>
</dbReference>
<protein>
    <submittedName>
        <fullName evidence="2">Phosphotransferase family protein</fullName>
    </submittedName>
</protein>